<protein>
    <recommendedName>
        <fullName evidence="7">Glucose-6-phosphate isomerase</fullName>
        <shortName evidence="7">GPI</shortName>
        <ecNumber evidence="7">5.3.1.9</ecNumber>
    </recommendedName>
    <alternativeName>
        <fullName evidence="7">Phosphoglucose isomerase</fullName>
        <shortName evidence="7">PGI</shortName>
    </alternativeName>
    <alternativeName>
        <fullName evidence="7">Phosphohexose isomerase</fullName>
        <shortName evidence="7">PHI</shortName>
    </alternativeName>
</protein>
<organism evidence="9 10">
    <name type="scientific">Undibacterium amnicola</name>
    <dbReference type="NCBI Taxonomy" id="1834038"/>
    <lineage>
        <taxon>Bacteria</taxon>
        <taxon>Pseudomonadati</taxon>
        <taxon>Pseudomonadota</taxon>
        <taxon>Betaproteobacteria</taxon>
        <taxon>Burkholderiales</taxon>
        <taxon>Oxalobacteraceae</taxon>
        <taxon>Undibacterium</taxon>
    </lineage>
</organism>
<dbReference type="NCBIfam" id="NF001211">
    <property type="entry name" value="PRK00179.1"/>
    <property type="match status" value="1"/>
</dbReference>
<dbReference type="EC" id="5.3.1.9" evidence="7"/>
<dbReference type="EMBL" id="JACOFU010000002">
    <property type="protein sequence ID" value="MBC3831117.1"/>
    <property type="molecule type" value="Genomic_DNA"/>
</dbReference>
<dbReference type="GO" id="GO:0004347">
    <property type="term" value="F:glucose-6-phosphate isomerase activity"/>
    <property type="evidence" value="ECO:0007669"/>
    <property type="project" value="UniProtKB-EC"/>
</dbReference>
<keyword evidence="5 7" id="KW-0413">Isomerase</keyword>
<feature type="active site" description="Proton donor" evidence="7">
    <location>
        <position position="352"/>
    </location>
</feature>
<evidence type="ECO:0000256" key="7">
    <source>
        <dbReference type="HAMAP-Rule" id="MF_00473"/>
    </source>
</evidence>
<evidence type="ECO:0000256" key="1">
    <source>
        <dbReference type="ARBA" id="ARBA00004926"/>
    </source>
</evidence>
<dbReference type="InterPro" id="IPR046348">
    <property type="entry name" value="SIS_dom_sf"/>
</dbReference>
<evidence type="ECO:0000256" key="6">
    <source>
        <dbReference type="ARBA" id="ARBA00029321"/>
    </source>
</evidence>
<reference evidence="9 10" key="1">
    <citation type="submission" date="2020-08" db="EMBL/GenBank/DDBJ databases">
        <title>Novel species isolated from subtropical streams in China.</title>
        <authorList>
            <person name="Lu H."/>
        </authorList>
    </citation>
    <scope>NUCLEOTIDE SEQUENCE [LARGE SCALE GENOMIC DNA]</scope>
    <source>
        <strain evidence="9 10">KCTC 52442</strain>
    </source>
</reference>
<dbReference type="PANTHER" id="PTHR11469:SF1">
    <property type="entry name" value="GLUCOSE-6-PHOSPHATE ISOMERASE"/>
    <property type="match status" value="1"/>
</dbReference>
<keyword evidence="10" id="KW-1185">Reference proteome</keyword>
<dbReference type="InterPro" id="IPR001672">
    <property type="entry name" value="G6P_Isomerase"/>
</dbReference>
<feature type="active site" evidence="7">
    <location>
        <position position="505"/>
    </location>
</feature>
<evidence type="ECO:0000256" key="5">
    <source>
        <dbReference type="ARBA" id="ARBA00023235"/>
    </source>
</evidence>
<keyword evidence="4 7" id="KW-0324">Glycolysis</keyword>
<keyword evidence="3 7" id="KW-0312">Gluconeogenesis</keyword>
<dbReference type="Proteomes" id="UP000643610">
    <property type="component" value="Unassembled WGS sequence"/>
</dbReference>
<evidence type="ECO:0000256" key="8">
    <source>
        <dbReference type="RuleBase" id="RU000612"/>
    </source>
</evidence>
<feature type="active site" evidence="7">
    <location>
        <position position="383"/>
    </location>
</feature>
<gene>
    <name evidence="7 9" type="primary">pgi</name>
    <name evidence="9" type="ORF">H8K33_06340</name>
</gene>
<comment type="pathway">
    <text evidence="7">Carbohydrate biosynthesis; gluconeogenesis.</text>
</comment>
<dbReference type="PROSITE" id="PS51463">
    <property type="entry name" value="P_GLUCOSE_ISOMERASE_3"/>
    <property type="match status" value="1"/>
</dbReference>
<name>A0ABR6XNP1_9BURK</name>
<evidence type="ECO:0000256" key="2">
    <source>
        <dbReference type="ARBA" id="ARBA00006604"/>
    </source>
</evidence>
<comment type="caution">
    <text evidence="9">The sequence shown here is derived from an EMBL/GenBank/DDBJ whole genome shotgun (WGS) entry which is preliminary data.</text>
</comment>
<comment type="pathway">
    <text evidence="1 7 8">Carbohydrate degradation; glycolysis; D-glyceraldehyde 3-phosphate and glycerone phosphate from D-glucose: step 2/4.</text>
</comment>
<dbReference type="SUPFAM" id="SSF53697">
    <property type="entry name" value="SIS domain"/>
    <property type="match status" value="1"/>
</dbReference>
<dbReference type="CDD" id="cd05015">
    <property type="entry name" value="SIS_PGI_1"/>
    <property type="match status" value="1"/>
</dbReference>
<dbReference type="Pfam" id="PF00342">
    <property type="entry name" value="PGI"/>
    <property type="match status" value="1"/>
</dbReference>
<comment type="catalytic activity">
    <reaction evidence="6 7 8">
        <text>alpha-D-glucose 6-phosphate = beta-D-fructose 6-phosphate</text>
        <dbReference type="Rhea" id="RHEA:11816"/>
        <dbReference type="ChEBI" id="CHEBI:57634"/>
        <dbReference type="ChEBI" id="CHEBI:58225"/>
        <dbReference type="EC" id="5.3.1.9"/>
    </reaction>
</comment>
<evidence type="ECO:0000256" key="3">
    <source>
        <dbReference type="ARBA" id="ARBA00022432"/>
    </source>
</evidence>
<dbReference type="InterPro" id="IPR018189">
    <property type="entry name" value="Phosphoglucose_isomerase_CS"/>
</dbReference>
<dbReference type="Gene3D" id="3.40.50.10490">
    <property type="entry name" value="Glucose-6-phosphate isomerase like protein, domain 1"/>
    <property type="match status" value="2"/>
</dbReference>
<comment type="subcellular location">
    <subcellularLocation>
        <location evidence="7">Cytoplasm</location>
    </subcellularLocation>
</comment>
<dbReference type="InterPro" id="IPR035482">
    <property type="entry name" value="SIS_PGI_2"/>
</dbReference>
<sequence length="539" mass="59827">MAISVSRTPLWCLLQQRANNMPSLKELFRADPQRFTHFSASACGMLLDYSKQRMDTTAKLNLLALARQQEVESRRDAMLRGEAINNTENRAVLHTVLRLPKGEKFMLNGENIAADVHSVLAQMRSFSDAVREGRWLGYTGKPIRTIINIGIGGSDLGPQMACIALAPWSQKNLSLHFVSNVDGRHVADSLENADPETTLIVVASKTFTTMETLTNARTAREWMLNHGCPEDQIRQHFVALSTNVKAAKAFGIAEENVFPFWNWAGGRYSMWSAIGLSIALYVGADRFEEMLAGAHEMDLHFAQAPLEQNLPVLMALIGVWNINFLGLQALSIAPYHQRMTRLPAYLQQLEMESNGKSVTREGQRVDYTTSPILFGEAGTNGQHAYFQLLHQGATIIPTDFIVVADDDAGLPGHNQALLANCFAQSKAMAWGKNIDEVRAELGDLPEKMLAPRVFEGNRPTSTLLLDSLTPRSLGALIALYEHKVFVQSVIWDINAFDQWGVELGKSLAQQLISLDPTAVKEEYDSSTKGLLKALTKRHR</sequence>
<dbReference type="PANTHER" id="PTHR11469">
    <property type="entry name" value="GLUCOSE-6-PHOSPHATE ISOMERASE"/>
    <property type="match status" value="1"/>
</dbReference>
<evidence type="ECO:0000256" key="4">
    <source>
        <dbReference type="ARBA" id="ARBA00023152"/>
    </source>
</evidence>
<comment type="similarity">
    <text evidence="2 7 8">Belongs to the GPI family.</text>
</comment>
<dbReference type="InterPro" id="IPR035476">
    <property type="entry name" value="SIS_PGI_1"/>
</dbReference>
<dbReference type="PRINTS" id="PR00662">
    <property type="entry name" value="G6PISOMERASE"/>
</dbReference>
<dbReference type="HAMAP" id="MF_00473">
    <property type="entry name" value="G6P_isomerase"/>
    <property type="match status" value="1"/>
</dbReference>
<evidence type="ECO:0000313" key="9">
    <source>
        <dbReference type="EMBL" id="MBC3831117.1"/>
    </source>
</evidence>
<dbReference type="Gene3D" id="1.10.1390.10">
    <property type="match status" value="1"/>
</dbReference>
<keyword evidence="7" id="KW-0963">Cytoplasm</keyword>
<evidence type="ECO:0000313" key="10">
    <source>
        <dbReference type="Proteomes" id="UP000643610"/>
    </source>
</evidence>
<dbReference type="PROSITE" id="PS00174">
    <property type="entry name" value="P_GLUCOSE_ISOMERASE_2"/>
    <property type="match status" value="1"/>
</dbReference>
<dbReference type="InterPro" id="IPR023096">
    <property type="entry name" value="G6P_Isomerase_C"/>
</dbReference>
<comment type="function">
    <text evidence="7">Catalyzes the reversible isomerization of glucose-6-phosphate to fructose-6-phosphate.</text>
</comment>
<proteinExistence type="inferred from homology"/>
<dbReference type="CDD" id="cd05016">
    <property type="entry name" value="SIS_PGI_2"/>
    <property type="match status" value="1"/>
</dbReference>
<accession>A0ABR6XNP1</accession>